<dbReference type="GO" id="GO:0016020">
    <property type="term" value="C:membrane"/>
    <property type="evidence" value="ECO:0007669"/>
    <property type="project" value="TreeGrafter"/>
</dbReference>
<dbReference type="InterPro" id="IPR036709">
    <property type="entry name" value="Autotransporte_beta_dom_sf"/>
</dbReference>
<name>A0A3L9Y0Y0_9RHOB</name>
<dbReference type="AlphaFoldDB" id="A0A3L9Y0Y0"/>
<gene>
    <name evidence="2" type="ORF">D9R08_17090</name>
</gene>
<dbReference type="Gene3D" id="2.60.40.10">
    <property type="entry name" value="Immunoglobulins"/>
    <property type="match status" value="5"/>
</dbReference>
<reference evidence="2 3" key="1">
    <citation type="submission" date="2018-10" db="EMBL/GenBank/DDBJ databases">
        <authorList>
            <person name="Jung H.S."/>
            <person name="Jeon C.O."/>
        </authorList>
    </citation>
    <scope>NUCLEOTIDE SEQUENCE [LARGE SCALE GENOMIC DNA]</scope>
    <source>
        <strain evidence="2 3">MA-7-27</strain>
    </source>
</reference>
<organism evidence="2 3">
    <name type="scientific">Rhodophyticola porphyridii</name>
    <dbReference type="NCBI Taxonomy" id="1852017"/>
    <lineage>
        <taxon>Bacteria</taxon>
        <taxon>Pseudomonadati</taxon>
        <taxon>Pseudomonadota</taxon>
        <taxon>Alphaproteobacteria</taxon>
        <taxon>Rhodobacterales</taxon>
        <taxon>Roseobacteraceae</taxon>
        <taxon>Rhodophyticola</taxon>
    </lineage>
</organism>
<keyword evidence="3" id="KW-1185">Reference proteome</keyword>
<dbReference type="PANTHER" id="PTHR46182:SF2">
    <property type="entry name" value="FI19480P1"/>
    <property type="match status" value="1"/>
</dbReference>
<dbReference type="SMART" id="SM00869">
    <property type="entry name" value="Autotransporter"/>
    <property type="match status" value="1"/>
</dbReference>
<dbReference type="PROSITE" id="PS51208">
    <property type="entry name" value="AUTOTRANSPORTER"/>
    <property type="match status" value="1"/>
</dbReference>
<dbReference type="InterPro" id="IPR013783">
    <property type="entry name" value="Ig-like_fold"/>
</dbReference>
<protein>
    <recommendedName>
        <fullName evidence="1">Autotransporter domain-containing protein</fullName>
    </recommendedName>
</protein>
<evidence type="ECO:0000313" key="3">
    <source>
        <dbReference type="Proteomes" id="UP000281343"/>
    </source>
</evidence>
<sequence length="1064" mass="107331">MPNTGNTQMIRPGSILAGLAVAVVMGQIPTPSAALGTGSVDTTTTLVGHSCSFTAFHDLPTGESQVSFTVTGINQSQSSGGNYWLGSTITSWPGGDILAGSVETQCGISGITNFVSDGANGTYASDDFMGVTFRGVSDTDGRTYDYIFGISGATTTVLVNSRTEVVNTAPTAEAGPNQTVASGATVNLDGSGSDANDPGQTLSYAWSQNSGPPVTLQNETTATPSFTAPTLVAGAADAAVVLQLVVNDGVENSAPDTVTITINAPPNTPPTANAGTAQTVASAASVSLDGTGSSANDTGQVLSYVWTQIGTPAVTLVDETTATPDFTAPTLVPGASDTTLTFRLVVNDGVEDSSPATVSVTVTAPANVTPTADAGPDQTVASGAAVSLDGTGSTANNAGQTLSYLWTQTLGPDVTLADPGTATPDFTAPTLLPGAANATLVFSLLVNDGIENSTADTVSITVTAPANVAPTANAGPDQTVTAGAAVTLDGSASDANNPGQPLVFAWTQTGGPDVVLAGDTTDSPTFAAPSLLPGEADIVLTFSLVVNDTILDSAADTVVITVTAPANVTPTADAGPDQTVASGATVALDGSGSDPNNPGQTLSYAWSQDSGPAVTLQNDTTATPGFTAPTLAFNAPDAVLVFSLLVDDGIAPSPADTVQITVTAPVDVTSPTATISSAPANYAPATPFTVTVTFSEPVTGFVAGDISVTNGTVTGLTGSGASYTAEITPSGTANPIDISVAAGVAQDAAGNFNTAATPVSVLPNTSGLAEEAIVEALTARARALIGAQPDLRALFRGGGFSGVSADVTRDIGTFRFGLNGDSRFWMLAQGTWSTSGTTDLDYFNLAFGSHLYRGDNLLIGAMLQLDQADATLETGTFQGRGWLAGPYLVARLRDQPLVFSASILHGPSDNTLTLTGQAPDDFSSTRTLVTAGIEGQFAVADGLTLIPSLDLARVIDRQDGYVDSLSNPVAAQTIRLTEASFGLGFERLVRLRDGTLVLTGGLNGIYSSLDTPTEQSDSFRGRVDLGAEITLGGGTTARFGAYYDGIGLNDYEAFGATAALEVRF</sequence>
<dbReference type="Proteomes" id="UP000281343">
    <property type="component" value="Unassembled WGS sequence"/>
</dbReference>
<evidence type="ECO:0000259" key="1">
    <source>
        <dbReference type="PROSITE" id="PS51208"/>
    </source>
</evidence>
<feature type="domain" description="Autotransporter" evidence="1">
    <location>
        <begin position="817"/>
        <end position="1064"/>
    </location>
</feature>
<dbReference type="GO" id="GO:0031410">
    <property type="term" value="C:cytoplasmic vesicle"/>
    <property type="evidence" value="ECO:0007669"/>
    <property type="project" value="TreeGrafter"/>
</dbReference>
<dbReference type="SUPFAM" id="SSF103515">
    <property type="entry name" value="Autotransporter"/>
    <property type="match status" value="1"/>
</dbReference>
<proteinExistence type="predicted"/>
<dbReference type="Pfam" id="PF19078">
    <property type="entry name" value="Big_12"/>
    <property type="match status" value="1"/>
</dbReference>
<comment type="caution">
    <text evidence="2">The sequence shown here is derived from an EMBL/GenBank/DDBJ whole genome shotgun (WGS) entry which is preliminary data.</text>
</comment>
<dbReference type="EMBL" id="RCNT01000010">
    <property type="protein sequence ID" value="RMA40878.1"/>
    <property type="molecule type" value="Genomic_DNA"/>
</dbReference>
<accession>A0A3L9Y0Y0</accession>
<evidence type="ECO:0000313" key="2">
    <source>
        <dbReference type="EMBL" id="RMA40878.1"/>
    </source>
</evidence>
<dbReference type="InterPro" id="IPR005546">
    <property type="entry name" value="Autotransporte_beta"/>
</dbReference>
<dbReference type="InterPro" id="IPR044048">
    <property type="entry name" value="Big_12"/>
</dbReference>
<dbReference type="Pfam" id="PF22352">
    <property type="entry name" value="K319L-like_PKD"/>
    <property type="match status" value="5"/>
</dbReference>
<dbReference type="InterPro" id="IPR029865">
    <property type="entry name" value="KIAA0319-like"/>
</dbReference>
<dbReference type="PANTHER" id="PTHR46182">
    <property type="entry name" value="FI19480P1"/>
    <property type="match status" value="1"/>
</dbReference>